<organism evidence="1 2">
    <name type="scientific">Fraxinus pennsylvanica</name>
    <dbReference type="NCBI Taxonomy" id="56036"/>
    <lineage>
        <taxon>Eukaryota</taxon>
        <taxon>Viridiplantae</taxon>
        <taxon>Streptophyta</taxon>
        <taxon>Embryophyta</taxon>
        <taxon>Tracheophyta</taxon>
        <taxon>Spermatophyta</taxon>
        <taxon>Magnoliopsida</taxon>
        <taxon>eudicotyledons</taxon>
        <taxon>Gunneridae</taxon>
        <taxon>Pentapetalae</taxon>
        <taxon>asterids</taxon>
        <taxon>lamiids</taxon>
        <taxon>Lamiales</taxon>
        <taxon>Oleaceae</taxon>
        <taxon>Oleeae</taxon>
        <taxon>Fraxinus</taxon>
    </lineage>
</organism>
<reference evidence="1" key="1">
    <citation type="submission" date="2023-05" db="EMBL/GenBank/DDBJ databases">
        <authorList>
            <person name="Huff M."/>
        </authorList>
    </citation>
    <scope>NUCLEOTIDE SEQUENCE</scope>
</reference>
<dbReference type="PANTHER" id="PTHR34538">
    <property type="entry name" value="EXPRESSED PROTEIN"/>
    <property type="match status" value="1"/>
</dbReference>
<protein>
    <submittedName>
        <fullName evidence="1">Uncharacterized protein</fullName>
    </submittedName>
</protein>
<sequence length="110" mass="12812">MGLLGSFVWVQNYGKKQCRRLFWKMRAATIKAVKNRGKQQVKFQYDPSSYALNFDDGSQQMGSAFHQPKFQDYPKNTIWIYVIWVENGNGAIEIMSCHLPIMSTHSIFKE</sequence>
<keyword evidence="2" id="KW-1185">Reference proteome</keyword>
<dbReference type="EMBL" id="OU503037">
    <property type="protein sequence ID" value="CAI9756492.1"/>
    <property type="molecule type" value="Genomic_DNA"/>
</dbReference>
<gene>
    <name evidence="1" type="ORF">FPE_LOCUS3922</name>
</gene>
<dbReference type="PANTHER" id="PTHR34538:SF10">
    <property type="entry name" value="GENOME ASSEMBLY, CHROMOSOME: A06"/>
    <property type="match status" value="1"/>
</dbReference>
<dbReference type="Proteomes" id="UP000834106">
    <property type="component" value="Chromosome 2"/>
</dbReference>
<accession>A0AAD2DJ36</accession>
<evidence type="ECO:0000313" key="1">
    <source>
        <dbReference type="EMBL" id="CAI9756492.1"/>
    </source>
</evidence>
<evidence type="ECO:0000313" key="2">
    <source>
        <dbReference type="Proteomes" id="UP000834106"/>
    </source>
</evidence>
<name>A0AAD2DJ36_9LAMI</name>
<proteinExistence type="predicted"/>
<dbReference type="AlphaFoldDB" id="A0AAD2DJ36"/>